<name>T0RL45_SAPDV</name>
<dbReference type="PANTHER" id="PTHR14499">
    <property type="entry name" value="POTASSIUM CHANNEL TETRAMERIZATION DOMAIN-CONTAINING"/>
    <property type="match status" value="1"/>
</dbReference>
<dbReference type="InterPro" id="IPR000210">
    <property type="entry name" value="BTB/POZ_dom"/>
</dbReference>
<accession>T0RL45</accession>
<dbReference type="SMART" id="SM00225">
    <property type="entry name" value="BTB"/>
    <property type="match status" value="1"/>
</dbReference>
<dbReference type="CDD" id="cd18316">
    <property type="entry name" value="BTB_POZ_KCTD-like"/>
    <property type="match status" value="1"/>
</dbReference>
<reference evidence="2 3" key="1">
    <citation type="submission" date="2012-04" db="EMBL/GenBank/DDBJ databases">
        <title>The Genome Sequence of Saprolegnia declina VS20.</title>
        <authorList>
            <consortium name="The Broad Institute Genome Sequencing Platform"/>
            <person name="Russ C."/>
            <person name="Nusbaum C."/>
            <person name="Tyler B."/>
            <person name="van West P."/>
            <person name="Dieguez-Uribeondo J."/>
            <person name="de Bruijn I."/>
            <person name="Tripathy S."/>
            <person name="Jiang R."/>
            <person name="Young S.K."/>
            <person name="Zeng Q."/>
            <person name="Gargeya S."/>
            <person name="Fitzgerald M."/>
            <person name="Haas B."/>
            <person name="Abouelleil A."/>
            <person name="Alvarado L."/>
            <person name="Arachchi H.M."/>
            <person name="Berlin A."/>
            <person name="Chapman S.B."/>
            <person name="Goldberg J."/>
            <person name="Griggs A."/>
            <person name="Gujja S."/>
            <person name="Hansen M."/>
            <person name="Howarth C."/>
            <person name="Imamovic A."/>
            <person name="Larimer J."/>
            <person name="McCowen C."/>
            <person name="Montmayeur A."/>
            <person name="Murphy C."/>
            <person name="Neiman D."/>
            <person name="Pearson M."/>
            <person name="Priest M."/>
            <person name="Roberts A."/>
            <person name="Saif S."/>
            <person name="Shea T."/>
            <person name="Sisk P."/>
            <person name="Sykes S."/>
            <person name="Wortman J."/>
            <person name="Nusbaum C."/>
            <person name="Birren B."/>
        </authorList>
    </citation>
    <scope>NUCLEOTIDE SEQUENCE [LARGE SCALE GENOMIC DNA]</scope>
    <source>
        <strain evidence="2 3">VS20</strain>
    </source>
</reference>
<dbReference type="OMA" id="RFATFHE"/>
<dbReference type="GO" id="GO:0051260">
    <property type="term" value="P:protein homooligomerization"/>
    <property type="evidence" value="ECO:0007669"/>
    <property type="project" value="InterPro"/>
</dbReference>
<dbReference type="OrthoDB" id="6077599at2759"/>
<evidence type="ECO:0000313" key="2">
    <source>
        <dbReference type="EMBL" id="EQC32973.1"/>
    </source>
</evidence>
<sequence length="300" mass="33010">MPFPESTTSDAFEARWAELRTLLSSEVLGPFDTCATDVASALRDMQRSRAPTKIVTLNVGGTRFATFHETLLRFEGSYFHALLQWPPTENGEYFLDFDPALFAPIMTYLRSGHLPLDSLAGGARDDFFELYDYLQLPPLAAWDPTHCHDDVLLSAGDTVLAKQRGFNAFVGAVAVTPLRRFCVSDNSVFVEVGYCPRDSSRKADATVHGYVLSIEIDSAGEIHAVLKAYPAEAAQPLPPIFVPPFKATTSATTVVVTRDDESISFEVNGVLLNQRFSDVPSALYPMTRLWNVQQPPAISA</sequence>
<gene>
    <name evidence="2" type="ORF">SDRG_09498</name>
</gene>
<keyword evidence="3" id="KW-1185">Reference proteome</keyword>
<proteinExistence type="predicted"/>
<dbReference type="VEuPathDB" id="FungiDB:SDRG_09498"/>
<dbReference type="PANTHER" id="PTHR14499:SF136">
    <property type="entry name" value="GH08630P"/>
    <property type="match status" value="1"/>
</dbReference>
<dbReference type="eggNOG" id="KOG2714">
    <property type="taxonomic scope" value="Eukaryota"/>
</dbReference>
<organism evidence="2 3">
    <name type="scientific">Saprolegnia diclina (strain VS20)</name>
    <dbReference type="NCBI Taxonomy" id="1156394"/>
    <lineage>
        <taxon>Eukaryota</taxon>
        <taxon>Sar</taxon>
        <taxon>Stramenopiles</taxon>
        <taxon>Oomycota</taxon>
        <taxon>Saprolegniomycetes</taxon>
        <taxon>Saprolegniales</taxon>
        <taxon>Saprolegniaceae</taxon>
        <taxon>Saprolegnia</taxon>
    </lineage>
</organism>
<evidence type="ECO:0000259" key="1">
    <source>
        <dbReference type="PROSITE" id="PS50097"/>
    </source>
</evidence>
<dbReference type="Gene3D" id="3.30.710.10">
    <property type="entry name" value="Potassium Channel Kv1.1, Chain A"/>
    <property type="match status" value="1"/>
</dbReference>
<dbReference type="RefSeq" id="XP_008613659.1">
    <property type="nucleotide sequence ID" value="XM_008615437.1"/>
</dbReference>
<dbReference type="Proteomes" id="UP000030762">
    <property type="component" value="Unassembled WGS sequence"/>
</dbReference>
<protein>
    <recommendedName>
        <fullName evidence="1">BTB domain-containing protein</fullName>
    </recommendedName>
</protein>
<dbReference type="InterPro" id="IPR003131">
    <property type="entry name" value="T1-type_BTB"/>
</dbReference>
<dbReference type="GeneID" id="19950225"/>
<dbReference type="InParanoid" id="T0RL45"/>
<dbReference type="InterPro" id="IPR011333">
    <property type="entry name" value="SKP1/BTB/POZ_sf"/>
</dbReference>
<dbReference type="Pfam" id="PF02214">
    <property type="entry name" value="BTB_2"/>
    <property type="match status" value="1"/>
</dbReference>
<dbReference type="EMBL" id="JH767161">
    <property type="protein sequence ID" value="EQC32973.1"/>
    <property type="molecule type" value="Genomic_DNA"/>
</dbReference>
<feature type="domain" description="BTB" evidence="1">
    <location>
        <begin position="53"/>
        <end position="118"/>
    </location>
</feature>
<dbReference type="PROSITE" id="PS50097">
    <property type="entry name" value="BTB"/>
    <property type="match status" value="1"/>
</dbReference>
<dbReference type="SUPFAM" id="SSF54695">
    <property type="entry name" value="POZ domain"/>
    <property type="match status" value="1"/>
</dbReference>
<evidence type="ECO:0000313" key="3">
    <source>
        <dbReference type="Proteomes" id="UP000030762"/>
    </source>
</evidence>
<dbReference type="AlphaFoldDB" id="T0RL45"/>